<evidence type="ECO:0008006" key="4">
    <source>
        <dbReference type="Google" id="ProtNLM"/>
    </source>
</evidence>
<dbReference type="AlphaFoldDB" id="A0A5C7A9K5"/>
<dbReference type="RefSeq" id="WP_146920109.1">
    <property type="nucleotide sequence ID" value="NZ_VORW01000019.1"/>
</dbReference>
<organism evidence="2 3">
    <name type="scientific">Algoriphagus aquimarinus</name>
    <dbReference type="NCBI Taxonomy" id="237018"/>
    <lineage>
        <taxon>Bacteria</taxon>
        <taxon>Pseudomonadati</taxon>
        <taxon>Bacteroidota</taxon>
        <taxon>Cytophagia</taxon>
        <taxon>Cytophagales</taxon>
        <taxon>Cyclobacteriaceae</taxon>
        <taxon>Algoriphagus</taxon>
    </lineage>
</organism>
<keyword evidence="1" id="KW-0472">Membrane</keyword>
<gene>
    <name evidence="2" type="ORF">ESV85_18105</name>
</gene>
<protein>
    <recommendedName>
        <fullName evidence="4">Outer membrane protein assembly factor BamE</fullName>
    </recommendedName>
</protein>
<dbReference type="EMBL" id="VORW01000019">
    <property type="protein sequence ID" value="TXE05130.1"/>
    <property type="molecule type" value="Genomic_DNA"/>
</dbReference>
<reference evidence="2 3" key="1">
    <citation type="submission" date="2019-08" db="EMBL/GenBank/DDBJ databases">
        <title>Genomes sequence of Algoriphagus aquimarinus ACAM450.</title>
        <authorList>
            <person name="Bowman J.P."/>
        </authorList>
    </citation>
    <scope>NUCLEOTIDE SEQUENCE [LARGE SCALE GENOMIC DNA]</scope>
    <source>
        <strain evidence="2 3">ACAM 450</strain>
    </source>
</reference>
<feature type="transmembrane region" description="Helical" evidence="1">
    <location>
        <begin position="44"/>
        <end position="65"/>
    </location>
</feature>
<sequence>MSIEVPIIILILGAIIFFSIKWILTRFNLFNPNWRNEISFGLAFILGPIVYVSIFLIFIFTATYYPKKEFDKQLWISNPDIRYEMTGDLIDNNRLIGLSKNEVINLLGEDYYFSTDTSINYDVGFVPGLFNIDPDVTLIKLRNDKVVEVLQHET</sequence>
<evidence type="ECO:0000256" key="1">
    <source>
        <dbReference type="SAM" id="Phobius"/>
    </source>
</evidence>
<comment type="caution">
    <text evidence="2">The sequence shown here is derived from an EMBL/GenBank/DDBJ whole genome shotgun (WGS) entry which is preliminary data.</text>
</comment>
<dbReference type="OrthoDB" id="1139344at2"/>
<evidence type="ECO:0000313" key="2">
    <source>
        <dbReference type="EMBL" id="TXE05130.1"/>
    </source>
</evidence>
<dbReference type="Proteomes" id="UP000321935">
    <property type="component" value="Unassembled WGS sequence"/>
</dbReference>
<evidence type="ECO:0000313" key="3">
    <source>
        <dbReference type="Proteomes" id="UP000321935"/>
    </source>
</evidence>
<keyword evidence="1" id="KW-1133">Transmembrane helix</keyword>
<accession>A0A5C7A9K5</accession>
<name>A0A5C7A9K5_9BACT</name>
<feature type="transmembrane region" description="Helical" evidence="1">
    <location>
        <begin position="7"/>
        <end position="24"/>
    </location>
</feature>
<keyword evidence="1" id="KW-0812">Transmembrane</keyword>
<proteinExistence type="predicted"/>